<reference evidence="1 2" key="1">
    <citation type="submission" date="2016-11" db="EMBL/GenBank/DDBJ databases">
        <authorList>
            <person name="Varghese N."/>
            <person name="Submissions S."/>
        </authorList>
    </citation>
    <scope>NUCLEOTIDE SEQUENCE [LARGE SCALE GENOMIC DNA]</scope>
    <source>
        <strain evidence="1 2">DSM 22613</strain>
    </source>
</reference>
<keyword evidence="2" id="KW-1185">Reference proteome</keyword>
<organism evidence="1 2">
    <name type="scientific">Prevotella scopos JCM 17725</name>
    <dbReference type="NCBI Taxonomy" id="1236518"/>
    <lineage>
        <taxon>Bacteria</taxon>
        <taxon>Pseudomonadati</taxon>
        <taxon>Bacteroidota</taxon>
        <taxon>Bacteroidia</taxon>
        <taxon>Bacteroidales</taxon>
        <taxon>Prevotellaceae</taxon>
        <taxon>Prevotella</taxon>
    </lineage>
</organism>
<gene>
    <name evidence="1" type="ORF">SAMN05444364_10937</name>
</gene>
<name>A0AAX2F2Z3_9BACT</name>
<dbReference type="EMBL" id="FQWA01000009">
    <property type="protein sequence ID" value="SHF77537.1"/>
    <property type="molecule type" value="Genomic_DNA"/>
</dbReference>
<sequence>MLKKMSFHVFNYKKEAFYFSVCHFLKNLTQETNLITLNF</sequence>
<comment type="caution">
    <text evidence="1">The sequence shown here is derived from an EMBL/GenBank/DDBJ whole genome shotgun (WGS) entry which is preliminary data.</text>
</comment>
<dbReference type="AlphaFoldDB" id="A0AAX2F2Z3"/>
<evidence type="ECO:0000313" key="1">
    <source>
        <dbReference type="EMBL" id="SHF77537.1"/>
    </source>
</evidence>
<accession>A0AAX2F2Z3</accession>
<evidence type="ECO:0000313" key="2">
    <source>
        <dbReference type="Proteomes" id="UP000184105"/>
    </source>
</evidence>
<protein>
    <submittedName>
        <fullName evidence="1">Uncharacterized protein</fullName>
    </submittedName>
</protein>
<proteinExistence type="predicted"/>
<dbReference type="Proteomes" id="UP000184105">
    <property type="component" value="Unassembled WGS sequence"/>
</dbReference>